<dbReference type="HOGENOM" id="CLU_932548_0_0_2"/>
<dbReference type="RefSeq" id="WP_048095314.1">
    <property type="nucleotide sequence ID" value="NZ_CP006577.1"/>
</dbReference>
<dbReference type="EMBL" id="CP006577">
    <property type="protein sequence ID" value="AIG97690.1"/>
    <property type="molecule type" value="Genomic_DNA"/>
</dbReference>
<sequence>MEVEYPESAKIIFPKPEYWFRWEQRYVYEDVDKGEFLFLDGYGKLHEGIGSYEAQVFLNENREVVSVFYQRLAPYDTKWEKDREGWTWFLKGSGKLVFDTEIVSFDYPLVLGKRWRSEGRMGAMTVESRGVVIAYISPDGEVEVAEGYSYQPPVKPPEPLEALDFMGLDELLEVGKATTTWDKVVIPDGPRKGENVQGYYVTMVEYLLNGSLAMKMEIWKDVRGCVPVIAYHPAGMRTERQILVARSWCL</sequence>
<evidence type="ECO:0000313" key="2">
    <source>
        <dbReference type="Proteomes" id="UP000028501"/>
    </source>
</evidence>
<evidence type="ECO:0000313" key="1">
    <source>
        <dbReference type="EMBL" id="AIG97690.1"/>
    </source>
</evidence>
<proteinExistence type="predicted"/>
<dbReference type="GeneID" id="24794413"/>
<gene>
    <name evidence="1" type="ORF">AFULGI_00008980</name>
</gene>
<dbReference type="Proteomes" id="UP000028501">
    <property type="component" value="Chromosome"/>
</dbReference>
<dbReference type="KEGG" id="afg:AFULGI_00008980"/>
<organism evidence="1 2">
    <name type="scientific">Archaeoglobus fulgidus DSM 8774</name>
    <dbReference type="NCBI Taxonomy" id="1344584"/>
    <lineage>
        <taxon>Archaea</taxon>
        <taxon>Methanobacteriati</taxon>
        <taxon>Methanobacteriota</taxon>
        <taxon>Archaeoglobi</taxon>
        <taxon>Archaeoglobales</taxon>
        <taxon>Archaeoglobaceae</taxon>
        <taxon>Archaeoglobus</taxon>
    </lineage>
</organism>
<name>A0A075WBB7_ARCFL</name>
<dbReference type="AlphaFoldDB" id="A0A075WBB7"/>
<reference evidence="1 2" key="1">
    <citation type="submission" date="2013-07" db="EMBL/GenBank/DDBJ databases">
        <title>Genome of Archaeoglobus fulgidus.</title>
        <authorList>
            <person name="Fiebig A."/>
            <person name="Birkeland N.-K."/>
        </authorList>
    </citation>
    <scope>NUCLEOTIDE SEQUENCE [LARGE SCALE GENOMIC DNA]</scope>
    <source>
        <strain evidence="1 2">DSM 8774</strain>
    </source>
</reference>
<protein>
    <submittedName>
        <fullName evidence="1">Uncharacterized protein</fullName>
    </submittedName>
</protein>
<accession>A0A075WBB7</accession>